<dbReference type="Pfam" id="PF04500">
    <property type="entry name" value="FLYWCH"/>
    <property type="match status" value="1"/>
</dbReference>
<evidence type="ECO:0000313" key="5">
    <source>
        <dbReference type="EMBL" id="MBY20286.1"/>
    </source>
</evidence>
<keyword evidence="1" id="KW-0479">Metal-binding</keyword>
<evidence type="ECO:0000256" key="1">
    <source>
        <dbReference type="ARBA" id="ARBA00022723"/>
    </source>
</evidence>
<evidence type="ECO:0000256" key="2">
    <source>
        <dbReference type="ARBA" id="ARBA00022771"/>
    </source>
</evidence>
<keyword evidence="3" id="KW-0862">Zinc</keyword>
<dbReference type="Gene3D" id="2.20.25.240">
    <property type="match status" value="1"/>
</dbReference>
<organism evidence="5">
    <name type="scientific">Schizaphis graminum</name>
    <name type="common">Green bug aphid</name>
    <dbReference type="NCBI Taxonomy" id="13262"/>
    <lineage>
        <taxon>Eukaryota</taxon>
        <taxon>Metazoa</taxon>
        <taxon>Ecdysozoa</taxon>
        <taxon>Arthropoda</taxon>
        <taxon>Hexapoda</taxon>
        <taxon>Insecta</taxon>
        <taxon>Pterygota</taxon>
        <taxon>Neoptera</taxon>
        <taxon>Paraneoptera</taxon>
        <taxon>Hemiptera</taxon>
        <taxon>Sternorrhyncha</taxon>
        <taxon>Aphidomorpha</taxon>
        <taxon>Aphidoidea</taxon>
        <taxon>Aphididae</taxon>
        <taxon>Aphidini</taxon>
        <taxon>Schizaphis</taxon>
    </lineage>
</organism>
<name>A0A2S2NU83_SCHGA</name>
<dbReference type="GO" id="GO:0008270">
    <property type="term" value="F:zinc ion binding"/>
    <property type="evidence" value="ECO:0007669"/>
    <property type="project" value="UniProtKB-KW"/>
</dbReference>
<evidence type="ECO:0000256" key="3">
    <source>
        <dbReference type="ARBA" id="ARBA00022833"/>
    </source>
</evidence>
<evidence type="ECO:0000259" key="4">
    <source>
        <dbReference type="Pfam" id="PF04500"/>
    </source>
</evidence>
<dbReference type="AlphaFoldDB" id="A0A2S2NU83"/>
<proteinExistence type="predicted"/>
<sequence>MEFITSKRGKKMIVIDGFKFNFSYKSIQTNISRYRCFIKTFTATVYVDDDNVLISKTGMLKNVFILILLLNNLRGEISSYPFKNIICTYCKKYMNKLYKFYIKINVSKLIY</sequence>
<keyword evidence="2" id="KW-0863">Zinc-finger</keyword>
<reference evidence="5" key="1">
    <citation type="submission" date="2018-04" db="EMBL/GenBank/DDBJ databases">
        <title>Transcriptome of Schizaphis graminum biotype I.</title>
        <authorList>
            <person name="Scully E.D."/>
            <person name="Geib S.M."/>
            <person name="Palmer N.A."/>
            <person name="Koch K."/>
            <person name="Bradshaw J."/>
            <person name="Heng-Moss T."/>
            <person name="Sarath G."/>
        </authorList>
    </citation>
    <scope>NUCLEOTIDE SEQUENCE</scope>
</reference>
<protein>
    <recommendedName>
        <fullName evidence="4">FLYWCH-type domain-containing protein</fullName>
    </recommendedName>
</protein>
<feature type="domain" description="FLYWCH-type" evidence="4">
    <location>
        <begin position="3"/>
        <end position="37"/>
    </location>
</feature>
<dbReference type="InterPro" id="IPR007588">
    <property type="entry name" value="Znf_FLYWCH"/>
</dbReference>
<gene>
    <name evidence="5" type="ORF">g.44031</name>
</gene>
<accession>A0A2S2NU83</accession>
<dbReference type="EMBL" id="GGMR01007667">
    <property type="protein sequence ID" value="MBY20286.1"/>
    <property type="molecule type" value="Transcribed_RNA"/>
</dbReference>